<keyword evidence="10" id="KW-1185">Reference proteome</keyword>
<dbReference type="AlphaFoldDB" id="A0A1M6MM76"/>
<feature type="transmembrane region" description="Helical" evidence="7">
    <location>
        <begin position="146"/>
        <end position="171"/>
    </location>
</feature>
<organism evidence="9 10">
    <name type="scientific">Anaerocolumna jejuensis DSM 15929</name>
    <dbReference type="NCBI Taxonomy" id="1121322"/>
    <lineage>
        <taxon>Bacteria</taxon>
        <taxon>Bacillati</taxon>
        <taxon>Bacillota</taxon>
        <taxon>Clostridia</taxon>
        <taxon>Lachnospirales</taxon>
        <taxon>Lachnospiraceae</taxon>
        <taxon>Anaerocolumna</taxon>
    </lineage>
</organism>
<evidence type="ECO:0000256" key="2">
    <source>
        <dbReference type="ARBA" id="ARBA00022448"/>
    </source>
</evidence>
<evidence type="ECO:0000256" key="1">
    <source>
        <dbReference type="ARBA" id="ARBA00004651"/>
    </source>
</evidence>
<evidence type="ECO:0000313" key="10">
    <source>
        <dbReference type="Proteomes" id="UP000184386"/>
    </source>
</evidence>
<feature type="transmembrane region" description="Helical" evidence="7">
    <location>
        <begin position="114"/>
        <end position="134"/>
    </location>
</feature>
<reference evidence="9 10" key="1">
    <citation type="submission" date="2016-11" db="EMBL/GenBank/DDBJ databases">
        <authorList>
            <person name="Jaros S."/>
            <person name="Januszkiewicz K."/>
            <person name="Wedrychowicz H."/>
        </authorList>
    </citation>
    <scope>NUCLEOTIDE SEQUENCE [LARGE SCALE GENOMIC DNA]</scope>
    <source>
        <strain evidence="9 10">DSM 15929</strain>
    </source>
</reference>
<keyword evidence="2 7" id="KW-0813">Transport</keyword>
<dbReference type="InterPro" id="IPR035906">
    <property type="entry name" value="MetI-like_sf"/>
</dbReference>
<comment type="subcellular location">
    <subcellularLocation>
        <location evidence="1 7">Cell membrane</location>
        <topology evidence="1 7">Multi-pass membrane protein</topology>
    </subcellularLocation>
</comment>
<dbReference type="STRING" id="1121322.SAMN02745136_01079"/>
<keyword evidence="4 7" id="KW-0812">Transmembrane</keyword>
<gene>
    <name evidence="9" type="ORF">SAMN02745136_01079</name>
</gene>
<dbReference type="PANTHER" id="PTHR32243">
    <property type="entry name" value="MALTOSE TRANSPORT SYSTEM PERMEASE-RELATED"/>
    <property type="match status" value="1"/>
</dbReference>
<comment type="similarity">
    <text evidence="7">Belongs to the binding-protein-dependent transport system permease family.</text>
</comment>
<dbReference type="Pfam" id="PF00528">
    <property type="entry name" value="BPD_transp_1"/>
    <property type="match status" value="1"/>
</dbReference>
<dbReference type="OrthoDB" id="153186at2"/>
<evidence type="ECO:0000313" key="9">
    <source>
        <dbReference type="EMBL" id="SHJ84595.1"/>
    </source>
</evidence>
<dbReference type="PANTHER" id="PTHR32243:SF24">
    <property type="entry name" value="DIACETYLCHITOBIOSE UPTAKE SYSTEM PERMEASE PROTEIN NGCG"/>
    <property type="match status" value="1"/>
</dbReference>
<evidence type="ECO:0000256" key="4">
    <source>
        <dbReference type="ARBA" id="ARBA00022692"/>
    </source>
</evidence>
<dbReference type="Proteomes" id="UP000184386">
    <property type="component" value="Unassembled WGS sequence"/>
</dbReference>
<accession>A0A1M6MM76</accession>
<evidence type="ECO:0000256" key="3">
    <source>
        <dbReference type="ARBA" id="ARBA00022475"/>
    </source>
</evidence>
<evidence type="ECO:0000256" key="7">
    <source>
        <dbReference type="RuleBase" id="RU363032"/>
    </source>
</evidence>
<feature type="transmembrane region" description="Helical" evidence="7">
    <location>
        <begin position="250"/>
        <end position="271"/>
    </location>
</feature>
<proteinExistence type="inferred from homology"/>
<dbReference type="SUPFAM" id="SSF161098">
    <property type="entry name" value="MetI-like"/>
    <property type="match status" value="1"/>
</dbReference>
<sequence>MTNKSSRAGHRKIKEKLLELLGILASFVILIPFLLVLVNSMKTKREANLLQLNLQGASFRQFFENYSTVFREARILSSFFNSTVVTVGGSVLVLLFASMAAFVIIRRKTRLSQFFNNFIIMGLTLPLAMVPIYFELSKLKMTTGNAAVFGAILVYAASTFPFTFFLYTGFIKGISGEIDEAAIVDGASPLKMFFGIIFPLLKPVTVTALMNCVMTIWNDFGISLYLLNNSKRTTAVLTTYLFLGQKASDWHLLFADVVIVALPVVVIYLAVQRHIVAGLSDGAVKG</sequence>
<keyword evidence="3" id="KW-1003">Cell membrane</keyword>
<feature type="domain" description="ABC transmembrane type-1" evidence="8">
    <location>
        <begin position="79"/>
        <end position="271"/>
    </location>
</feature>
<dbReference type="EMBL" id="FRAC01000007">
    <property type="protein sequence ID" value="SHJ84595.1"/>
    <property type="molecule type" value="Genomic_DNA"/>
</dbReference>
<dbReference type="Gene3D" id="1.10.3720.10">
    <property type="entry name" value="MetI-like"/>
    <property type="match status" value="1"/>
</dbReference>
<evidence type="ECO:0000256" key="6">
    <source>
        <dbReference type="ARBA" id="ARBA00023136"/>
    </source>
</evidence>
<dbReference type="InterPro" id="IPR050901">
    <property type="entry name" value="BP-dep_ABC_trans_perm"/>
</dbReference>
<dbReference type="InterPro" id="IPR000515">
    <property type="entry name" value="MetI-like"/>
</dbReference>
<keyword evidence="5 7" id="KW-1133">Transmembrane helix</keyword>
<dbReference type="RefSeq" id="WP_084123929.1">
    <property type="nucleotide sequence ID" value="NZ_FRAC01000007.1"/>
</dbReference>
<protein>
    <submittedName>
        <fullName evidence="9">Raffinose/stachyose/melibiose transport system permease protein</fullName>
    </submittedName>
</protein>
<dbReference type="GO" id="GO:0055085">
    <property type="term" value="P:transmembrane transport"/>
    <property type="evidence" value="ECO:0007669"/>
    <property type="project" value="InterPro"/>
</dbReference>
<dbReference type="GO" id="GO:0005886">
    <property type="term" value="C:plasma membrane"/>
    <property type="evidence" value="ECO:0007669"/>
    <property type="project" value="UniProtKB-SubCell"/>
</dbReference>
<dbReference type="CDD" id="cd06261">
    <property type="entry name" value="TM_PBP2"/>
    <property type="match status" value="1"/>
</dbReference>
<feature type="transmembrane region" description="Helical" evidence="7">
    <location>
        <begin position="192"/>
        <end position="217"/>
    </location>
</feature>
<name>A0A1M6MM76_9FIRM</name>
<keyword evidence="6 7" id="KW-0472">Membrane</keyword>
<evidence type="ECO:0000259" key="8">
    <source>
        <dbReference type="PROSITE" id="PS50928"/>
    </source>
</evidence>
<feature type="transmembrane region" description="Helical" evidence="7">
    <location>
        <begin position="84"/>
        <end position="105"/>
    </location>
</feature>
<dbReference type="PROSITE" id="PS50928">
    <property type="entry name" value="ABC_TM1"/>
    <property type="match status" value="1"/>
</dbReference>
<evidence type="ECO:0000256" key="5">
    <source>
        <dbReference type="ARBA" id="ARBA00022989"/>
    </source>
</evidence>
<feature type="transmembrane region" description="Helical" evidence="7">
    <location>
        <begin position="20"/>
        <end position="38"/>
    </location>
</feature>